<keyword evidence="5" id="KW-0808">Transferase</keyword>
<evidence type="ECO:0000256" key="1">
    <source>
        <dbReference type="ARBA" id="ARBA00004123"/>
    </source>
</evidence>
<dbReference type="InterPro" id="IPR007757">
    <property type="entry name" value="MT-A70-like"/>
</dbReference>
<sequence length="633" mass="71704">MPQWDSHRRLKQEVIARHSDVLETLRFGVMGSDFKSVSKHGMQISNGVDKHRDHFSSRIKHASPDTLSQQLASLQLEAKPSEHDRNPARKSHTDELEDKDQVYNDYNQCYIDSELGRLPGTWVQNVAPSTRFVEHPKLRQLLDAKQELVNTTAIPATYLCTDLKSWSPSTLPTELRGIPYDMIIIDPPLKSYFWDEPSLPKESMWSWDEIAALPVPQLAAHHSFVLLWVGSGTNDGLEKGREVLAKWGYRRCEDVVWTLTSEPDDDAQSSSSLLRSSVQHCLMGIRGTVVRSHDANFVHCNIDADVILWPGERVGEGDNSYISPLRKPHELYDIAENFCLGTRRLELFGTNRNLRRGWLTVGSQVGPQFADWPHDRQTAIEPLTESYSNRFVQEAPACPLARRLNVLPFSQLCENLRPKTPPRRERSAKPVAIHPQSPSVANNMPTGPLQQGWHYGVAMNGAPVYSFDQASISSPTYPSYPTPIWYDTSAAMQGWQETYYPIPSNTYNAPALHSLTSPMTPLYPPTMYASQSQPIPSTYYKETPAAHFAGPHDAYEWTTEMELPYRPWYPGSDVSSQAFDPSRHYYPDRRQARNALLGQGAGGRETVSIRSDSERFSGAQVQVMQRNRRSERD</sequence>
<dbReference type="Proteomes" id="UP001214628">
    <property type="component" value="Chromosome 1"/>
</dbReference>
<evidence type="ECO:0000256" key="3">
    <source>
        <dbReference type="PROSITE-ProRule" id="PRU00489"/>
    </source>
</evidence>
<comment type="similarity">
    <text evidence="3">Belongs to the MT-A70-like family.</text>
</comment>
<comment type="subcellular location">
    <subcellularLocation>
        <location evidence="1">Nucleus</location>
    </subcellularLocation>
</comment>
<gene>
    <name evidence="5" type="primary">KAR4</name>
    <name evidence="5" type="ORF">MPSI1_000644</name>
</gene>
<dbReference type="GO" id="GO:0036396">
    <property type="term" value="C:RNA N6-methyladenosine methyltransferase complex"/>
    <property type="evidence" value="ECO:0007669"/>
    <property type="project" value="TreeGrafter"/>
</dbReference>
<accession>A0AAF0FC16</accession>
<feature type="region of interest" description="Disordered" evidence="4">
    <location>
        <begin position="417"/>
        <end position="442"/>
    </location>
</feature>
<name>A0AAF0FC16_9BASI</name>
<dbReference type="PANTHER" id="PTHR13107:SF0">
    <property type="entry name" value="N6-ADENOSINE-METHYLTRANSFERASE NON-CATALYTIC SUBUNIT"/>
    <property type="match status" value="1"/>
</dbReference>
<dbReference type="GO" id="GO:0003729">
    <property type="term" value="F:mRNA binding"/>
    <property type="evidence" value="ECO:0007669"/>
    <property type="project" value="TreeGrafter"/>
</dbReference>
<dbReference type="PROSITE" id="PS51592">
    <property type="entry name" value="SAM_MTA70L_2"/>
    <property type="match status" value="1"/>
</dbReference>
<dbReference type="AlphaFoldDB" id="A0AAF0FC16"/>
<evidence type="ECO:0000256" key="2">
    <source>
        <dbReference type="ARBA" id="ARBA00023242"/>
    </source>
</evidence>
<organism evidence="5 6">
    <name type="scientific">Malassezia psittaci</name>
    <dbReference type="NCBI Taxonomy" id="1821823"/>
    <lineage>
        <taxon>Eukaryota</taxon>
        <taxon>Fungi</taxon>
        <taxon>Dikarya</taxon>
        <taxon>Basidiomycota</taxon>
        <taxon>Ustilaginomycotina</taxon>
        <taxon>Malasseziomycetes</taxon>
        <taxon>Malasseziales</taxon>
        <taxon>Malasseziaceae</taxon>
        <taxon>Malassezia</taxon>
    </lineage>
</organism>
<evidence type="ECO:0000313" key="6">
    <source>
        <dbReference type="Proteomes" id="UP001214628"/>
    </source>
</evidence>
<reference evidence="5" key="1">
    <citation type="submission" date="2023-02" db="EMBL/GenBank/DDBJ databases">
        <title>Mating type loci evolution in Malassezia.</title>
        <authorList>
            <person name="Coelho M.A."/>
        </authorList>
    </citation>
    <scope>NUCLEOTIDE SEQUENCE</scope>
    <source>
        <strain evidence="5">CBS 14136</strain>
    </source>
</reference>
<dbReference type="EC" id="2.1.1.62" evidence="5"/>
<dbReference type="PROSITE" id="PS51143">
    <property type="entry name" value="MT_A70"/>
    <property type="match status" value="1"/>
</dbReference>
<dbReference type="PANTHER" id="PTHR13107">
    <property type="entry name" value="N6-ADENOSINE-METHYLTRANSFERASE NON-CATALYTIC SUBUNIT"/>
    <property type="match status" value="1"/>
</dbReference>
<dbReference type="InterPro" id="IPR045123">
    <property type="entry name" value="METTL14-like"/>
</dbReference>
<dbReference type="EMBL" id="CP118375">
    <property type="protein sequence ID" value="WFD42007.1"/>
    <property type="molecule type" value="Genomic_DNA"/>
</dbReference>
<feature type="compositionally biased region" description="Basic and acidic residues" evidence="4">
    <location>
        <begin position="79"/>
        <end position="98"/>
    </location>
</feature>
<keyword evidence="6" id="KW-1185">Reference proteome</keyword>
<evidence type="ECO:0000256" key="4">
    <source>
        <dbReference type="SAM" id="MobiDB-lite"/>
    </source>
</evidence>
<dbReference type="GO" id="GO:0016422">
    <property type="term" value="F:mRNA (2'-O-methyladenosine-N6-)-methyltransferase activity"/>
    <property type="evidence" value="ECO:0007669"/>
    <property type="project" value="UniProtKB-EC"/>
</dbReference>
<protein>
    <submittedName>
        <fullName evidence="5">mRNA (2'-O-methyladenosine-N(6)-)-methyltransferase</fullName>
        <ecNumber evidence="5">2.1.1.62</ecNumber>
    </submittedName>
</protein>
<keyword evidence="2" id="KW-0539">Nucleus</keyword>
<dbReference type="GO" id="GO:0032259">
    <property type="term" value="P:methylation"/>
    <property type="evidence" value="ECO:0007669"/>
    <property type="project" value="UniProtKB-KW"/>
</dbReference>
<feature type="region of interest" description="Disordered" evidence="4">
    <location>
        <begin position="77"/>
        <end position="98"/>
    </location>
</feature>
<dbReference type="Pfam" id="PF05063">
    <property type="entry name" value="MT-A70"/>
    <property type="match status" value="1"/>
</dbReference>
<dbReference type="GO" id="GO:0005634">
    <property type="term" value="C:nucleus"/>
    <property type="evidence" value="ECO:0007669"/>
    <property type="project" value="UniProtKB-SubCell"/>
</dbReference>
<evidence type="ECO:0000313" key="5">
    <source>
        <dbReference type="EMBL" id="WFD42007.1"/>
    </source>
</evidence>
<feature type="region of interest" description="Disordered" evidence="4">
    <location>
        <begin position="596"/>
        <end position="633"/>
    </location>
</feature>
<keyword evidence="5" id="KW-0489">Methyltransferase</keyword>
<proteinExistence type="inferred from homology"/>